<dbReference type="FunFam" id="3.40.930.10:FF:000009">
    <property type="entry name" value="PTS system, fructose specific IIABC component"/>
    <property type="match status" value="1"/>
</dbReference>
<dbReference type="InterPro" id="IPR006327">
    <property type="entry name" value="PTS_IIC_fruc"/>
</dbReference>
<dbReference type="SUPFAM" id="SSF55804">
    <property type="entry name" value="Phoshotransferase/anion transport protein"/>
    <property type="match status" value="1"/>
</dbReference>
<evidence type="ECO:0000256" key="4">
    <source>
        <dbReference type="ARBA" id="ARBA00022475"/>
    </source>
</evidence>
<evidence type="ECO:0000259" key="14">
    <source>
        <dbReference type="PROSITE" id="PS51094"/>
    </source>
</evidence>
<dbReference type="PROSITE" id="PS51104">
    <property type="entry name" value="PTS_EIIC_TYPE_2"/>
    <property type="match status" value="1"/>
</dbReference>
<evidence type="ECO:0000259" key="15">
    <source>
        <dbReference type="PROSITE" id="PS51099"/>
    </source>
</evidence>
<evidence type="ECO:0000256" key="7">
    <source>
        <dbReference type="ARBA" id="ARBA00022679"/>
    </source>
</evidence>
<evidence type="ECO:0000256" key="13">
    <source>
        <dbReference type="SAM" id="Phobius"/>
    </source>
</evidence>
<organism evidence="17 18">
    <name type="scientific">Paraclostridium benzoelyticum</name>
    <dbReference type="NCBI Taxonomy" id="1629550"/>
    <lineage>
        <taxon>Bacteria</taxon>
        <taxon>Bacillati</taxon>
        <taxon>Bacillota</taxon>
        <taxon>Clostridia</taxon>
        <taxon>Peptostreptococcales</taxon>
        <taxon>Peptostreptococcaceae</taxon>
        <taxon>Paraclostridium</taxon>
    </lineage>
</organism>
<dbReference type="PANTHER" id="PTHR30505">
    <property type="entry name" value="FRUCTOSE-LIKE PERMEASE"/>
    <property type="match status" value="1"/>
</dbReference>
<evidence type="ECO:0000256" key="10">
    <source>
        <dbReference type="ARBA" id="ARBA00022777"/>
    </source>
</evidence>
<feature type="transmembrane region" description="Helical" evidence="13">
    <location>
        <begin position="349"/>
        <end position="367"/>
    </location>
</feature>
<comment type="caution">
    <text evidence="17">The sequence shown here is derived from an EMBL/GenBank/DDBJ whole genome shotgun (WGS) entry which is preliminary data.</text>
</comment>
<dbReference type="InterPro" id="IPR003501">
    <property type="entry name" value="PTS_EIIB_2/3"/>
</dbReference>
<keyword evidence="11 13" id="KW-1133">Transmembrane helix</keyword>
<proteinExistence type="predicted"/>
<evidence type="ECO:0000256" key="8">
    <source>
        <dbReference type="ARBA" id="ARBA00022683"/>
    </source>
</evidence>
<dbReference type="GO" id="GO:0005886">
    <property type="term" value="C:plasma membrane"/>
    <property type="evidence" value="ECO:0007669"/>
    <property type="project" value="UniProtKB-SubCell"/>
</dbReference>
<keyword evidence="5" id="KW-0597">Phosphoprotein</keyword>
<feature type="transmembrane region" description="Helical" evidence="13">
    <location>
        <begin position="552"/>
        <end position="574"/>
    </location>
</feature>
<dbReference type="PATRIC" id="fig|1629550.3.peg.1140"/>
<dbReference type="NCBIfam" id="TIGR01427">
    <property type="entry name" value="PTS_IIC_fructo"/>
    <property type="match status" value="1"/>
</dbReference>
<dbReference type="InterPro" id="IPR004715">
    <property type="entry name" value="PTS_IIA_fruc"/>
</dbReference>
<comment type="subcellular location">
    <subcellularLocation>
        <location evidence="1">Cell inner membrane</location>
        <topology evidence="1">Multi-pass membrane protein</topology>
    </subcellularLocation>
    <subcellularLocation>
        <location evidence="2">Cytoplasm</location>
    </subcellularLocation>
</comment>
<keyword evidence="9 13" id="KW-0812">Transmembrane</keyword>
<dbReference type="InterPro" id="IPR013011">
    <property type="entry name" value="PTS_EIIB_2"/>
</dbReference>
<keyword evidence="18" id="KW-1185">Reference proteome</keyword>
<evidence type="ECO:0000256" key="1">
    <source>
        <dbReference type="ARBA" id="ARBA00004429"/>
    </source>
</evidence>
<dbReference type="Proteomes" id="UP000034407">
    <property type="component" value="Unassembled WGS sequence"/>
</dbReference>
<feature type="transmembrane region" description="Helical" evidence="13">
    <location>
        <begin position="618"/>
        <end position="643"/>
    </location>
</feature>
<dbReference type="Gene3D" id="3.40.50.2300">
    <property type="match status" value="1"/>
</dbReference>
<dbReference type="Pfam" id="PF00359">
    <property type="entry name" value="PTS_EIIA_2"/>
    <property type="match status" value="1"/>
</dbReference>
<feature type="transmembrane region" description="Helical" evidence="13">
    <location>
        <begin position="299"/>
        <end position="320"/>
    </location>
</feature>
<feature type="transmembrane region" description="Helical" evidence="13">
    <location>
        <begin position="399"/>
        <end position="416"/>
    </location>
</feature>
<evidence type="ECO:0000256" key="11">
    <source>
        <dbReference type="ARBA" id="ARBA00022989"/>
    </source>
</evidence>
<feature type="domain" description="PTS EIIC type-2" evidence="16">
    <location>
        <begin position="291"/>
        <end position="641"/>
    </location>
</feature>
<dbReference type="PROSITE" id="PS51094">
    <property type="entry name" value="PTS_EIIA_TYPE_2"/>
    <property type="match status" value="1"/>
</dbReference>
<dbReference type="RefSeq" id="WP_046822870.1">
    <property type="nucleotide sequence ID" value="NZ_LBBT01000184.1"/>
</dbReference>
<evidence type="ECO:0000313" key="18">
    <source>
        <dbReference type="Proteomes" id="UP000034407"/>
    </source>
</evidence>
<dbReference type="NCBIfam" id="TIGR00848">
    <property type="entry name" value="fruA"/>
    <property type="match status" value="1"/>
</dbReference>
<evidence type="ECO:0000256" key="3">
    <source>
        <dbReference type="ARBA" id="ARBA00022448"/>
    </source>
</evidence>
<name>A0A0M3DJC3_9FIRM</name>
<evidence type="ECO:0000256" key="6">
    <source>
        <dbReference type="ARBA" id="ARBA00022597"/>
    </source>
</evidence>
<dbReference type="PROSITE" id="PS51099">
    <property type="entry name" value="PTS_EIIB_TYPE_2"/>
    <property type="match status" value="1"/>
</dbReference>
<dbReference type="InterPro" id="IPR002178">
    <property type="entry name" value="PTS_EIIA_type-2_dom"/>
</dbReference>
<dbReference type="GO" id="GO:0005737">
    <property type="term" value="C:cytoplasm"/>
    <property type="evidence" value="ECO:0007669"/>
    <property type="project" value="UniProtKB-SubCell"/>
</dbReference>
<dbReference type="Pfam" id="PF02302">
    <property type="entry name" value="PTS_IIB"/>
    <property type="match status" value="1"/>
</dbReference>
<feature type="transmembrane region" description="Helical" evidence="13">
    <location>
        <begin position="503"/>
        <end position="532"/>
    </location>
</feature>
<dbReference type="GO" id="GO:0016301">
    <property type="term" value="F:kinase activity"/>
    <property type="evidence" value="ECO:0007669"/>
    <property type="project" value="UniProtKB-KW"/>
</dbReference>
<accession>A0A0M3DJC3</accession>
<keyword evidence="6" id="KW-0762">Sugar transport</keyword>
<feature type="transmembrane region" description="Helical" evidence="13">
    <location>
        <begin position="437"/>
        <end position="454"/>
    </location>
</feature>
<sequence length="660" mass="71213">MNLANMTNKNLIMLDLNVCTKEEAIKLLIDKLYSEGVVSSQKEFFNTVMEREAHSPTGLEKGLAIPHGKCESVNKAAFAVARLNNKISDWESIDENNEVDLIFLLAIPKAEEGSTHLKLLSELSVSLMNEEFYNSLRTAKDSKEFLMNLNSEKKESKEDKTYTKTVLAITACAAGIAHTYMSAEALEKAGKKMGIKVITEKQGANGIEDRHTKVQIEEAAGVIFASDVAVKNMERYQGKQFVKVRVAEPLKNAEKLLTKVLENPDGKVEVSNEEVAASSDSGAKQGILKEMVEAVMTGISYMIPVIVAAGLMMGIAKLAAMGLGQIDNMDTLTQSGNQLYALLGYLDKFGGMIFKFIYPIFAAYVAYSIADRPGLVPGFMGGAFAGGLHFTFWGVEGGVPSGFLGALILGLVSGYVTKFLNEKIKLNKNLQAMKPMFLLPGISVLVVFLLNFYLVDPIFGGLNGWLSNVIASFGTGSTIALTAIIAGCTAFDLGGPINKAAGAIAIGLAADSIFPLTGRVLAIVIPPIGLGLATVLDKYIVKRRVFDENLRVVGNTSILLGLIAISEGAIPFMLKNPLITIPINVIGAIIGSTTAVMLGAVQWNPLPAIWGWPLVENLWAYILGLVVGCMFIALANIFIRFYLIKKEEAKNSDDSMRKIS</sequence>
<dbReference type="GO" id="GO:0090563">
    <property type="term" value="F:protein-phosphocysteine-sugar phosphotransferase activity"/>
    <property type="evidence" value="ECO:0007669"/>
    <property type="project" value="TreeGrafter"/>
</dbReference>
<feature type="transmembrane region" description="Helical" evidence="13">
    <location>
        <begin position="466"/>
        <end position="491"/>
    </location>
</feature>
<dbReference type="CDD" id="cd05569">
    <property type="entry name" value="PTS_IIB_fructose"/>
    <property type="match status" value="1"/>
</dbReference>
<dbReference type="InterPro" id="IPR013014">
    <property type="entry name" value="PTS_EIIC_2"/>
</dbReference>
<dbReference type="SUPFAM" id="SSF52794">
    <property type="entry name" value="PTS system IIB component-like"/>
    <property type="match status" value="1"/>
</dbReference>
<evidence type="ECO:0000259" key="16">
    <source>
        <dbReference type="PROSITE" id="PS51104"/>
    </source>
</evidence>
<reference evidence="17 18" key="1">
    <citation type="submission" date="2015-04" db="EMBL/GenBank/DDBJ databases">
        <title>Microcin producing Clostridium sp. JC272T.</title>
        <authorList>
            <person name="Jyothsna T."/>
            <person name="Sasikala C."/>
            <person name="Ramana C."/>
        </authorList>
    </citation>
    <scope>NUCLEOTIDE SEQUENCE [LARGE SCALE GENOMIC DNA]</scope>
    <source>
        <strain evidence="17 18">JC272</strain>
    </source>
</reference>
<dbReference type="Gene3D" id="3.40.930.10">
    <property type="entry name" value="Mannitol-specific EII, Chain A"/>
    <property type="match status" value="1"/>
</dbReference>
<dbReference type="PANTHER" id="PTHR30505:SF0">
    <property type="entry name" value="FRUCTOSE-LIKE PTS SYSTEM EIIBC COMPONENT-RELATED"/>
    <property type="match status" value="1"/>
</dbReference>
<protein>
    <submittedName>
        <fullName evidence="17">PTS fructose transporter subunit IIABC</fullName>
    </submittedName>
</protein>
<keyword evidence="12 13" id="KW-0472">Membrane</keyword>
<dbReference type="Pfam" id="PF02378">
    <property type="entry name" value="PTS_EIIC"/>
    <property type="match status" value="1"/>
</dbReference>
<keyword evidence="3" id="KW-0813">Transport</keyword>
<evidence type="ECO:0000256" key="2">
    <source>
        <dbReference type="ARBA" id="ARBA00004496"/>
    </source>
</evidence>
<dbReference type="InterPro" id="IPR016152">
    <property type="entry name" value="PTrfase/Anion_transptr"/>
</dbReference>
<evidence type="ECO:0000256" key="5">
    <source>
        <dbReference type="ARBA" id="ARBA00022553"/>
    </source>
</evidence>
<dbReference type="GO" id="GO:0009401">
    <property type="term" value="P:phosphoenolpyruvate-dependent sugar phosphotransferase system"/>
    <property type="evidence" value="ECO:0007669"/>
    <property type="project" value="UniProtKB-KW"/>
</dbReference>
<evidence type="ECO:0000313" key="17">
    <source>
        <dbReference type="EMBL" id="KKY01462.1"/>
    </source>
</evidence>
<dbReference type="NCBIfam" id="TIGR00829">
    <property type="entry name" value="FRU"/>
    <property type="match status" value="1"/>
</dbReference>
<keyword evidence="7" id="KW-0808">Transferase</keyword>
<dbReference type="EMBL" id="LBBT01000184">
    <property type="protein sequence ID" value="KKY01462.1"/>
    <property type="molecule type" value="Genomic_DNA"/>
</dbReference>
<dbReference type="GO" id="GO:0005351">
    <property type="term" value="F:carbohydrate:proton symporter activity"/>
    <property type="evidence" value="ECO:0007669"/>
    <property type="project" value="InterPro"/>
</dbReference>
<dbReference type="OrthoDB" id="9782569at2"/>
<dbReference type="AlphaFoldDB" id="A0A0M3DJC3"/>
<keyword evidence="8" id="KW-0598">Phosphotransferase system</keyword>
<evidence type="ECO:0000256" key="12">
    <source>
        <dbReference type="ARBA" id="ARBA00023136"/>
    </source>
</evidence>
<dbReference type="GO" id="GO:0022877">
    <property type="term" value="F:protein-N(PI)-phosphohistidine-fructose phosphotransferase system transporter activity"/>
    <property type="evidence" value="ECO:0007669"/>
    <property type="project" value="InterPro"/>
</dbReference>
<feature type="transmembrane region" description="Helical" evidence="13">
    <location>
        <begin position="581"/>
        <end position="603"/>
    </location>
</feature>
<gene>
    <name evidence="17" type="ORF">VN21_08520</name>
</gene>
<dbReference type="InterPro" id="IPR036095">
    <property type="entry name" value="PTS_EIIB-like_sf"/>
</dbReference>
<keyword evidence="10" id="KW-0418">Kinase</keyword>
<keyword evidence="4" id="KW-1003">Cell membrane</keyword>
<dbReference type="CDD" id="cd00211">
    <property type="entry name" value="PTS_IIA_fru"/>
    <property type="match status" value="1"/>
</dbReference>
<dbReference type="InterPro" id="IPR050864">
    <property type="entry name" value="Bacterial_PTS_Sugar_Transport"/>
</dbReference>
<feature type="domain" description="PTS EIIB type-2" evidence="15">
    <location>
        <begin position="166"/>
        <end position="262"/>
    </location>
</feature>
<feature type="transmembrane region" description="Helical" evidence="13">
    <location>
        <begin position="374"/>
        <end position="393"/>
    </location>
</feature>
<evidence type="ECO:0000256" key="9">
    <source>
        <dbReference type="ARBA" id="ARBA00022692"/>
    </source>
</evidence>
<feature type="domain" description="PTS EIIA type-2" evidence="14">
    <location>
        <begin position="5"/>
        <end position="153"/>
    </location>
</feature>
<dbReference type="InterPro" id="IPR003352">
    <property type="entry name" value="PTS_EIIC"/>
</dbReference>
<dbReference type="InterPro" id="IPR003353">
    <property type="entry name" value="PTS_IIB_fruc"/>
</dbReference>